<dbReference type="Gene3D" id="3.90.190.10">
    <property type="entry name" value="Protein tyrosine phosphatase superfamily"/>
    <property type="match status" value="1"/>
</dbReference>
<evidence type="ECO:0000313" key="3">
    <source>
        <dbReference type="EMBL" id="PWR74606.1"/>
    </source>
</evidence>
<dbReference type="InterPro" id="IPR016130">
    <property type="entry name" value="Tyr_Pase_AS"/>
</dbReference>
<dbReference type="EMBL" id="QGMZ01000016">
    <property type="protein sequence ID" value="PWR74606.1"/>
    <property type="molecule type" value="Genomic_DNA"/>
</dbReference>
<proteinExistence type="predicted"/>
<keyword evidence="4" id="KW-1185">Reference proteome</keyword>
<keyword evidence="1" id="KW-0378">Hydrolase</keyword>
<protein>
    <recommendedName>
        <fullName evidence="2">Tyrosine specific protein phosphatases domain-containing protein</fullName>
    </recommendedName>
</protein>
<dbReference type="InterPro" id="IPR000242">
    <property type="entry name" value="PTP_cat"/>
</dbReference>
<dbReference type="PROSITE" id="PS00383">
    <property type="entry name" value="TYR_PHOSPHATASE_1"/>
    <property type="match status" value="1"/>
</dbReference>
<dbReference type="RefSeq" id="WP_109940686.1">
    <property type="nucleotide sequence ID" value="NZ_CP176366.1"/>
</dbReference>
<dbReference type="GeneID" id="97608045"/>
<sequence>MAKQWDGLLFRRVSLPDYMIGRMYLHPMPGRFEKITQFVNELEQKNIRKIICLTGLEEISRISPDYHALIKKHHDNFHIECFPIPDFGVPDDPEAFLRLARLSSDQVKTGEAVLIHCGMGIGRTGLFGVLLLMVSGLTRKDAEFAIQSAGAGVQTNSQKEFISWAESRMDDLKK</sequence>
<name>A0A2V2NAE5_9EURY</name>
<evidence type="ECO:0000313" key="4">
    <source>
        <dbReference type="Proteomes" id="UP000245934"/>
    </source>
</evidence>
<dbReference type="SUPFAM" id="SSF52799">
    <property type="entry name" value="(Phosphotyrosine protein) phosphatases II"/>
    <property type="match status" value="1"/>
</dbReference>
<dbReference type="PRINTS" id="PR00700">
    <property type="entry name" value="PRTYPHPHTASE"/>
</dbReference>
<dbReference type="PROSITE" id="PS50056">
    <property type="entry name" value="TYR_PHOSPHATASE_2"/>
    <property type="match status" value="1"/>
</dbReference>
<organism evidence="3 4">
    <name type="scientific">Methanospirillum stamsii</name>
    <dbReference type="NCBI Taxonomy" id="1277351"/>
    <lineage>
        <taxon>Archaea</taxon>
        <taxon>Methanobacteriati</taxon>
        <taxon>Methanobacteriota</taxon>
        <taxon>Stenosarchaea group</taxon>
        <taxon>Methanomicrobia</taxon>
        <taxon>Methanomicrobiales</taxon>
        <taxon>Methanospirillaceae</taxon>
        <taxon>Methanospirillum</taxon>
    </lineage>
</organism>
<evidence type="ECO:0000256" key="1">
    <source>
        <dbReference type="ARBA" id="ARBA00022801"/>
    </source>
</evidence>
<accession>A0A2V2NAE5</accession>
<dbReference type="InterPro" id="IPR057023">
    <property type="entry name" value="PTP-SAK"/>
</dbReference>
<gene>
    <name evidence="3" type="ORF">DLD82_08475</name>
</gene>
<dbReference type="GO" id="GO:0004725">
    <property type="term" value="F:protein tyrosine phosphatase activity"/>
    <property type="evidence" value="ECO:0007669"/>
    <property type="project" value="InterPro"/>
</dbReference>
<comment type="caution">
    <text evidence="3">The sequence shown here is derived from an EMBL/GenBank/DDBJ whole genome shotgun (WGS) entry which is preliminary data.</text>
</comment>
<evidence type="ECO:0000259" key="2">
    <source>
        <dbReference type="PROSITE" id="PS50056"/>
    </source>
</evidence>
<feature type="domain" description="Tyrosine specific protein phosphatases" evidence="2">
    <location>
        <begin position="94"/>
        <end position="161"/>
    </location>
</feature>
<dbReference type="PANTHER" id="PTHR23339">
    <property type="entry name" value="TYROSINE SPECIFIC PROTEIN PHOSPHATASE AND DUAL SPECIFICITY PROTEIN PHOSPHATASE"/>
    <property type="match status" value="1"/>
</dbReference>
<dbReference type="OrthoDB" id="117569at2157"/>
<dbReference type="Pfam" id="PF22784">
    <property type="entry name" value="PTP-SAK"/>
    <property type="match status" value="1"/>
</dbReference>
<dbReference type="InterPro" id="IPR029021">
    <property type="entry name" value="Prot-tyrosine_phosphatase-like"/>
</dbReference>
<dbReference type="Proteomes" id="UP000245934">
    <property type="component" value="Unassembled WGS sequence"/>
</dbReference>
<dbReference type="InterPro" id="IPR003595">
    <property type="entry name" value="Tyr_Pase_cat"/>
</dbReference>
<dbReference type="AlphaFoldDB" id="A0A2V2NAE5"/>
<dbReference type="InterPro" id="IPR000387">
    <property type="entry name" value="Tyr_Pase_dom"/>
</dbReference>
<dbReference type="InterPro" id="IPR050561">
    <property type="entry name" value="PTP"/>
</dbReference>
<reference evidence="3 4" key="1">
    <citation type="submission" date="2018-05" db="EMBL/GenBank/DDBJ databases">
        <title>Draft genome of Methanospirillum stamsii Pt1.</title>
        <authorList>
            <person name="Dueholm M.S."/>
            <person name="Nielsen P.H."/>
            <person name="Bakmann L.F."/>
            <person name="Otzen D.E."/>
        </authorList>
    </citation>
    <scope>NUCLEOTIDE SEQUENCE [LARGE SCALE GENOMIC DNA]</scope>
    <source>
        <strain evidence="3 4">Pt1</strain>
    </source>
</reference>
<dbReference type="SMART" id="SM00404">
    <property type="entry name" value="PTPc_motif"/>
    <property type="match status" value="1"/>
</dbReference>